<dbReference type="RefSeq" id="WP_255920214.1">
    <property type="nucleotide sequence ID" value="NZ_JANFNG010000007.1"/>
</dbReference>
<evidence type="ECO:0000259" key="1">
    <source>
        <dbReference type="Pfam" id="PF19319"/>
    </source>
</evidence>
<proteinExistence type="predicted"/>
<dbReference type="Pfam" id="PF19319">
    <property type="entry name" value="DUF5919"/>
    <property type="match status" value="1"/>
</dbReference>
<gene>
    <name evidence="2" type="ORF">NGB36_12010</name>
</gene>
<feature type="domain" description="DUF5919" evidence="1">
    <location>
        <begin position="137"/>
        <end position="280"/>
    </location>
</feature>
<comment type="caution">
    <text evidence="2">The sequence shown here is derived from an EMBL/GenBank/DDBJ whole genome shotgun (WGS) entry which is preliminary data.</text>
</comment>
<keyword evidence="3" id="KW-1185">Reference proteome</keyword>
<evidence type="ECO:0000313" key="3">
    <source>
        <dbReference type="Proteomes" id="UP001057702"/>
    </source>
</evidence>
<reference evidence="2" key="1">
    <citation type="submission" date="2022-06" db="EMBL/GenBank/DDBJ databases">
        <title>Draft genome sequence of Streptomyces sp. RB6PN25 isolated from peat swamp forest in Thailand.</title>
        <authorList>
            <person name="Duangmal K."/>
            <person name="Klaysubun C."/>
        </authorList>
    </citation>
    <scope>NUCLEOTIDE SEQUENCE</scope>
    <source>
        <strain evidence="2">RB6PN25</strain>
    </source>
</reference>
<accession>A0ABT1PXP4</accession>
<dbReference type="InterPro" id="IPR045697">
    <property type="entry name" value="DUF5919"/>
</dbReference>
<protein>
    <submittedName>
        <fullName evidence="2">DUF5919 domain-containing protein</fullName>
    </submittedName>
</protein>
<name>A0ABT1PXP4_9ACTN</name>
<evidence type="ECO:0000313" key="2">
    <source>
        <dbReference type="EMBL" id="MCQ4081305.1"/>
    </source>
</evidence>
<sequence length="286" mass="31586">MTRDEKTASLISLQGRTSYRPDVAALARNQIAATREAGNLSHGEFAELLSSILSWPVTPEAVEAWESSTVPPGDVLVAVGLIGHGSAKTSAEGQPNDPLGKLIGDQFADVTAVYSSRSEFLARVPLSDVFGEAGEVKAAGLSLNLICQHYSDSAIREMIEEGTAFKCLFLKPYGQYIREREREEGFPSGQLSALTALNIMTLQERVRPRLSDEAQQRLEMAVYDEPIRFNIILADQGLCIAQPYLPETRGVDSPTFMIRKRWANGGLHQIFEQVFNSLWERREVDA</sequence>
<dbReference type="EMBL" id="JANFNG010000007">
    <property type="protein sequence ID" value="MCQ4081305.1"/>
    <property type="molecule type" value="Genomic_DNA"/>
</dbReference>
<organism evidence="2 3">
    <name type="scientific">Streptomyces humicola</name>
    <dbReference type="NCBI Taxonomy" id="2953240"/>
    <lineage>
        <taxon>Bacteria</taxon>
        <taxon>Bacillati</taxon>
        <taxon>Actinomycetota</taxon>
        <taxon>Actinomycetes</taxon>
        <taxon>Kitasatosporales</taxon>
        <taxon>Streptomycetaceae</taxon>
        <taxon>Streptomyces</taxon>
    </lineage>
</organism>
<dbReference type="Proteomes" id="UP001057702">
    <property type="component" value="Unassembled WGS sequence"/>
</dbReference>